<sequence length="49" mass="5962">MSSEFRVHTQTQKKSERSLRLLWRWERRSIRSRRQLSPRIFSTVSASQA</sequence>
<dbReference type="EMBL" id="GBRH01226402">
    <property type="protein sequence ID" value="JAD71493.1"/>
    <property type="molecule type" value="Transcribed_RNA"/>
</dbReference>
<dbReference type="AlphaFoldDB" id="A0A0A9CAL3"/>
<reference evidence="1" key="1">
    <citation type="submission" date="2014-09" db="EMBL/GenBank/DDBJ databases">
        <authorList>
            <person name="Magalhaes I.L.F."/>
            <person name="Oliveira U."/>
            <person name="Santos F.R."/>
            <person name="Vidigal T.H.D.A."/>
            <person name="Brescovit A.D."/>
            <person name="Santos A.J."/>
        </authorList>
    </citation>
    <scope>NUCLEOTIDE SEQUENCE</scope>
    <source>
        <tissue evidence="1">Shoot tissue taken approximately 20 cm above the soil surface</tissue>
    </source>
</reference>
<reference evidence="1" key="2">
    <citation type="journal article" date="2015" name="Data Brief">
        <title>Shoot transcriptome of the giant reed, Arundo donax.</title>
        <authorList>
            <person name="Barrero R.A."/>
            <person name="Guerrero F.D."/>
            <person name="Moolhuijzen P."/>
            <person name="Goolsby J.A."/>
            <person name="Tidwell J."/>
            <person name="Bellgard S.E."/>
            <person name="Bellgard M.I."/>
        </authorList>
    </citation>
    <scope>NUCLEOTIDE SEQUENCE</scope>
    <source>
        <tissue evidence="1">Shoot tissue taken approximately 20 cm above the soil surface</tissue>
    </source>
</reference>
<evidence type="ECO:0000313" key="1">
    <source>
        <dbReference type="EMBL" id="JAD71493.1"/>
    </source>
</evidence>
<name>A0A0A9CAL3_ARUDO</name>
<protein>
    <submittedName>
        <fullName evidence="1">Uncharacterized protein</fullName>
    </submittedName>
</protein>
<accession>A0A0A9CAL3</accession>
<proteinExistence type="predicted"/>
<organism evidence="1">
    <name type="scientific">Arundo donax</name>
    <name type="common">Giant reed</name>
    <name type="synonym">Donax arundinaceus</name>
    <dbReference type="NCBI Taxonomy" id="35708"/>
    <lineage>
        <taxon>Eukaryota</taxon>
        <taxon>Viridiplantae</taxon>
        <taxon>Streptophyta</taxon>
        <taxon>Embryophyta</taxon>
        <taxon>Tracheophyta</taxon>
        <taxon>Spermatophyta</taxon>
        <taxon>Magnoliopsida</taxon>
        <taxon>Liliopsida</taxon>
        <taxon>Poales</taxon>
        <taxon>Poaceae</taxon>
        <taxon>PACMAD clade</taxon>
        <taxon>Arundinoideae</taxon>
        <taxon>Arundineae</taxon>
        <taxon>Arundo</taxon>
    </lineage>
</organism>